<feature type="region of interest" description="Disordered" evidence="1">
    <location>
        <begin position="254"/>
        <end position="300"/>
    </location>
</feature>
<evidence type="ECO:0000313" key="3">
    <source>
        <dbReference type="Proteomes" id="UP000815325"/>
    </source>
</evidence>
<feature type="compositionally biased region" description="Basic and acidic residues" evidence="1">
    <location>
        <begin position="1"/>
        <end position="16"/>
    </location>
</feature>
<protein>
    <submittedName>
        <fullName evidence="2">Uncharacterized protein</fullName>
    </submittedName>
</protein>
<comment type="caution">
    <text evidence="2">The sequence shown here is derived from an EMBL/GenBank/DDBJ whole genome shotgun (WGS) entry which is preliminary data.</text>
</comment>
<evidence type="ECO:0000256" key="1">
    <source>
        <dbReference type="SAM" id="MobiDB-lite"/>
    </source>
</evidence>
<proteinExistence type="predicted"/>
<organism evidence="2 3">
    <name type="scientific">Dunaliella salina</name>
    <name type="common">Green alga</name>
    <name type="synonym">Protococcus salinus</name>
    <dbReference type="NCBI Taxonomy" id="3046"/>
    <lineage>
        <taxon>Eukaryota</taxon>
        <taxon>Viridiplantae</taxon>
        <taxon>Chlorophyta</taxon>
        <taxon>core chlorophytes</taxon>
        <taxon>Chlorophyceae</taxon>
        <taxon>CS clade</taxon>
        <taxon>Chlamydomonadales</taxon>
        <taxon>Dunaliellaceae</taxon>
        <taxon>Dunaliella</taxon>
    </lineage>
</organism>
<reference evidence="2" key="1">
    <citation type="submission" date="2017-08" db="EMBL/GenBank/DDBJ databases">
        <authorList>
            <person name="Polle J.E."/>
            <person name="Barry K."/>
            <person name="Cushman J."/>
            <person name="Schmutz J."/>
            <person name="Tran D."/>
            <person name="Hathwaick L.T."/>
            <person name="Yim W.C."/>
            <person name="Jenkins J."/>
            <person name="Mckie-Krisberg Z.M."/>
            <person name="Prochnik S."/>
            <person name="Lindquist E."/>
            <person name="Dockter R.B."/>
            <person name="Adam C."/>
            <person name="Molina H."/>
            <person name="Bunkerborg J."/>
            <person name="Jin E."/>
            <person name="Buchheim M."/>
            <person name="Magnuson J."/>
        </authorList>
    </citation>
    <scope>NUCLEOTIDE SEQUENCE</scope>
    <source>
        <strain evidence="2">CCAP 19/18</strain>
    </source>
</reference>
<dbReference type="EMBL" id="MU070137">
    <property type="protein sequence ID" value="KAF5829603.1"/>
    <property type="molecule type" value="Genomic_DNA"/>
</dbReference>
<evidence type="ECO:0000313" key="2">
    <source>
        <dbReference type="EMBL" id="KAF5829603.1"/>
    </source>
</evidence>
<name>A0ABQ7G4R5_DUNSA</name>
<dbReference type="Proteomes" id="UP000815325">
    <property type="component" value="Unassembled WGS sequence"/>
</dbReference>
<keyword evidence="3" id="KW-1185">Reference proteome</keyword>
<accession>A0ABQ7G4R5</accession>
<sequence>MKVKLQRSDTERRSTAKIEAAAELSRQKEELHKVEMEIKAEEDYLNQQARDATKRRAELELEMRTSTFLAKSAEKERTLRERLKERLKVYGRLREQEGCRQKGRVSARSHIGESVYKRLDLQKRLYEQKVYVEVTDCMLGNVEEELEALRKAKQREAQERFEYLELQEGNVRNSLDMLRRTGTSFSLPHDIARSLTEFGSAAYFPRASMALPVQAQEAAAKDGMEREQLRRRLDEKRARVDALCAERSAAAALRASRGGDGLEGHALTSRARPGANENQAKNGEGDGEGNTPARLASRREDELRRVLREEIDHEAERQAILSGTRDAAELDRLQNTFAQEREESKRRILALSAAVNSAQAQHMHSTGTAGSVHSIAGSHGHSNASGRERLRYQQRRWSQAFILLVVKPAMQAVTSTAHAQHVEHRVRAQQCSQSVTGTAMRAVASVYYSDRQMRPSGNQ</sequence>
<feature type="region of interest" description="Disordered" evidence="1">
    <location>
        <begin position="1"/>
        <end position="21"/>
    </location>
</feature>
<gene>
    <name evidence="2" type="ORF">DUNSADRAFT_15854</name>
</gene>